<protein>
    <submittedName>
        <fullName evidence="1">Uncharacterized protein</fullName>
    </submittedName>
</protein>
<dbReference type="EMBL" id="KV423962">
    <property type="protein sequence ID" value="KZT57555.1"/>
    <property type="molecule type" value="Genomic_DNA"/>
</dbReference>
<keyword evidence="2" id="KW-1185">Reference proteome</keyword>
<sequence length="604" mass="67338">MQAELTSLLHVFRPGVWPSLIFDASFGYHMLLSLAWSSISTRSNAKGRAPMVDLIELISLCERMLRLAQSGHLAILPRRVGTASGLLGRFLDHGFPSFRREFLNEIRLGEGMVAYKINLHEWPGASGAQQNCAPLTATWALKKHYGTAVAREYAAQGHMKIAIETAKLRFEGSPGWLASEVCLRLVGLWWESLMLTIESDAEAAIKARHAAVEGDMVDEDKYRIIMKGLKRQRAALKEWSADPSLEERAFPRLSQAVGTPKVEGDKNPKLRWADKATISIDAVAEVFLDTCLGKTPLRPPMPRIASLTSTFVSTYGEVMDAFHDAGEHDLHRALLHGFKSAIEVRKIGLLPGSLGQGLTPSVHAWQRVVYEGRVQGERLQHTVHVQQEAEVAPQWGPGWNTDYDREARRHGVNQPPWRILDCPLDSLPFPFTCLPAEIKEGAGQLHAPTLQGTQDMLLEYLRSHIEDPWIQLLLFMGAIWTKLWPRGNLEKQVGNPPRSEREARQTVATFAWKDGRPRTERAQMHPPQRFVLFVLGGLFWRQYDSAIQKLAESSINGKKAWLARGGEPLELAPLGLGGVWHSSIPQHVLVSIPASITVSTSSKV</sequence>
<dbReference type="AlphaFoldDB" id="A0A165G3J3"/>
<dbReference type="InParanoid" id="A0A165G3J3"/>
<reference evidence="1 2" key="1">
    <citation type="journal article" date="2016" name="Mol. Biol. Evol.">
        <title>Comparative Genomics of Early-Diverging Mushroom-Forming Fungi Provides Insights into the Origins of Lignocellulose Decay Capabilities.</title>
        <authorList>
            <person name="Nagy L.G."/>
            <person name="Riley R."/>
            <person name="Tritt A."/>
            <person name="Adam C."/>
            <person name="Daum C."/>
            <person name="Floudas D."/>
            <person name="Sun H."/>
            <person name="Yadav J.S."/>
            <person name="Pangilinan J."/>
            <person name="Larsson K.H."/>
            <person name="Matsuura K."/>
            <person name="Barry K."/>
            <person name="Labutti K."/>
            <person name="Kuo R."/>
            <person name="Ohm R.A."/>
            <person name="Bhattacharya S.S."/>
            <person name="Shirouzu T."/>
            <person name="Yoshinaga Y."/>
            <person name="Martin F.M."/>
            <person name="Grigoriev I.V."/>
            <person name="Hibbett D.S."/>
        </authorList>
    </citation>
    <scope>NUCLEOTIDE SEQUENCE [LARGE SCALE GENOMIC DNA]</scope>
    <source>
        <strain evidence="1 2">HHB12733</strain>
    </source>
</reference>
<organism evidence="1 2">
    <name type="scientific">Calocera cornea HHB12733</name>
    <dbReference type="NCBI Taxonomy" id="1353952"/>
    <lineage>
        <taxon>Eukaryota</taxon>
        <taxon>Fungi</taxon>
        <taxon>Dikarya</taxon>
        <taxon>Basidiomycota</taxon>
        <taxon>Agaricomycotina</taxon>
        <taxon>Dacrymycetes</taxon>
        <taxon>Dacrymycetales</taxon>
        <taxon>Dacrymycetaceae</taxon>
        <taxon>Calocera</taxon>
    </lineage>
</organism>
<proteinExistence type="predicted"/>
<name>A0A165G3J3_9BASI</name>
<evidence type="ECO:0000313" key="2">
    <source>
        <dbReference type="Proteomes" id="UP000076842"/>
    </source>
</evidence>
<accession>A0A165G3J3</accession>
<dbReference type="Proteomes" id="UP000076842">
    <property type="component" value="Unassembled WGS sequence"/>
</dbReference>
<gene>
    <name evidence="1" type="ORF">CALCODRAFT_483106</name>
</gene>
<evidence type="ECO:0000313" key="1">
    <source>
        <dbReference type="EMBL" id="KZT57555.1"/>
    </source>
</evidence>